<reference evidence="1 2" key="1">
    <citation type="journal article" date="2019" name="Sci. Rep.">
        <title>Orb-weaving spider Araneus ventricosus genome elucidates the spidroin gene catalogue.</title>
        <authorList>
            <person name="Kono N."/>
            <person name="Nakamura H."/>
            <person name="Ohtoshi R."/>
            <person name="Moran D.A.P."/>
            <person name="Shinohara A."/>
            <person name="Yoshida Y."/>
            <person name="Fujiwara M."/>
            <person name="Mori M."/>
            <person name="Tomita M."/>
            <person name="Arakawa K."/>
        </authorList>
    </citation>
    <scope>NUCLEOTIDE SEQUENCE [LARGE SCALE GENOMIC DNA]</scope>
</reference>
<proteinExistence type="predicted"/>
<name>A0A4Y2VG30_ARAVE</name>
<evidence type="ECO:0000313" key="1">
    <source>
        <dbReference type="EMBL" id="GBO23106.1"/>
    </source>
</evidence>
<dbReference type="EMBL" id="BGPR01046141">
    <property type="protein sequence ID" value="GBO23106.1"/>
    <property type="molecule type" value="Genomic_DNA"/>
</dbReference>
<dbReference type="AlphaFoldDB" id="A0A4Y2VG30"/>
<comment type="caution">
    <text evidence="1">The sequence shown here is derived from an EMBL/GenBank/DDBJ whole genome shotgun (WGS) entry which is preliminary data.</text>
</comment>
<keyword evidence="2" id="KW-1185">Reference proteome</keyword>
<gene>
    <name evidence="1" type="ORF">AVEN_25267_1</name>
</gene>
<sequence length="116" mass="13239">MISPEKKFTSIEVVMLYRFHDGWYLTRDTIFFWLTQALAEGISARFQSSSERASNPIPSITSIRIQDKFLSSGDRSRHRDVIVKPVLDYLKILYLQSNLKFGSASLSGYHVGSSMT</sequence>
<protein>
    <submittedName>
        <fullName evidence="1">Uncharacterized protein</fullName>
    </submittedName>
</protein>
<accession>A0A4Y2VG30</accession>
<organism evidence="1 2">
    <name type="scientific">Araneus ventricosus</name>
    <name type="common">Orbweaver spider</name>
    <name type="synonym">Epeira ventricosa</name>
    <dbReference type="NCBI Taxonomy" id="182803"/>
    <lineage>
        <taxon>Eukaryota</taxon>
        <taxon>Metazoa</taxon>
        <taxon>Ecdysozoa</taxon>
        <taxon>Arthropoda</taxon>
        <taxon>Chelicerata</taxon>
        <taxon>Arachnida</taxon>
        <taxon>Araneae</taxon>
        <taxon>Araneomorphae</taxon>
        <taxon>Entelegynae</taxon>
        <taxon>Araneoidea</taxon>
        <taxon>Araneidae</taxon>
        <taxon>Araneus</taxon>
    </lineage>
</organism>
<evidence type="ECO:0000313" key="2">
    <source>
        <dbReference type="Proteomes" id="UP000499080"/>
    </source>
</evidence>
<dbReference type="Proteomes" id="UP000499080">
    <property type="component" value="Unassembled WGS sequence"/>
</dbReference>